<feature type="transmembrane region" description="Helical" evidence="1">
    <location>
        <begin position="6"/>
        <end position="25"/>
    </location>
</feature>
<accession>A0A1Z1WJR7</accession>
<evidence type="ECO:0000256" key="1">
    <source>
        <dbReference type="SAM" id="Phobius"/>
    </source>
</evidence>
<dbReference type="AlphaFoldDB" id="A0A1Z1WJR7"/>
<keyword evidence="1" id="KW-0472">Membrane</keyword>
<dbReference type="OrthoDB" id="3401121at2"/>
<name>A0A1Z1WJR7_9ACTN</name>
<reference evidence="2 3" key="1">
    <citation type="submission" date="2017-05" db="EMBL/GenBank/DDBJ databases">
        <title>Streptomyces alboflavus Genome sequencing and assembly.</title>
        <authorList>
            <person name="Wang Y."/>
            <person name="Du B."/>
            <person name="Ding Y."/>
            <person name="Liu H."/>
            <person name="Hou Q."/>
            <person name="Liu K."/>
            <person name="Wang C."/>
            <person name="Yao L."/>
        </authorList>
    </citation>
    <scope>NUCLEOTIDE SEQUENCE [LARGE SCALE GENOMIC DNA]</scope>
    <source>
        <strain evidence="2 3">MDJK44</strain>
    </source>
</reference>
<dbReference type="eggNOG" id="ENOG5033NHD">
    <property type="taxonomic scope" value="Bacteria"/>
</dbReference>
<dbReference type="KEGG" id="salf:SMD44_06167"/>
<organism evidence="2 3">
    <name type="scientific">Streptomyces alboflavus</name>
    <dbReference type="NCBI Taxonomy" id="67267"/>
    <lineage>
        <taxon>Bacteria</taxon>
        <taxon>Bacillati</taxon>
        <taxon>Actinomycetota</taxon>
        <taxon>Actinomycetes</taxon>
        <taxon>Kitasatosporales</taxon>
        <taxon>Streptomycetaceae</taxon>
        <taxon>Streptomyces</taxon>
    </lineage>
</organism>
<sequence>MSEFLSQLPALIGVVIGAMGSYVAVMRGERVRFRREREARWEERRLAVYTEYARVLKQTVTLTYRIAAHQGNDPHPHPLSAEEAEPQLAEAADARDPAGEALLLLGAPRVVERARVWVIVVIEMERFLRTGAHDDPEAWQDLLTRQRTAREGYYAAVREDLGLPPGHSGRWELPGLRPPTA</sequence>
<evidence type="ECO:0008006" key="4">
    <source>
        <dbReference type="Google" id="ProtNLM"/>
    </source>
</evidence>
<dbReference type="RefSeq" id="WP_087885987.1">
    <property type="nucleotide sequence ID" value="NZ_CP021748.1"/>
</dbReference>
<dbReference type="Proteomes" id="UP000195880">
    <property type="component" value="Chromosome"/>
</dbReference>
<gene>
    <name evidence="2" type="ORF">SMD44_06167</name>
</gene>
<keyword evidence="3" id="KW-1185">Reference proteome</keyword>
<keyword evidence="1" id="KW-0812">Transmembrane</keyword>
<evidence type="ECO:0000313" key="3">
    <source>
        <dbReference type="Proteomes" id="UP000195880"/>
    </source>
</evidence>
<evidence type="ECO:0000313" key="2">
    <source>
        <dbReference type="EMBL" id="ARX86695.1"/>
    </source>
</evidence>
<dbReference type="EMBL" id="CP021748">
    <property type="protein sequence ID" value="ARX86695.1"/>
    <property type="molecule type" value="Genomic_DNA"/>
</dbReference>
<keyword evidence="1" id="KW-1133">Transmembrane helix</keyword>
<protein>
    <recommendedName>
        <fullName evidence="4">Secreted protein</fullName>
    </recommendedName>
</protein>
<dbReference type="STRING" id="67267.GCA_000716675_03237"/>
<proteinExistence type="predicted"/>